<reference evidence="1" key="1">
    <citation type="journal article" date="2020" name="Mol. Plant Microbe Interact.">
        <title>Genome Sequence of the Biocontrol Agent Coniothyrium minitans strain Conio (IMI 134523).</title>
        <authorList>
            <person name="Patel D."/>
            <person name="Shittu T.A."/>
            <person name="Baroncelli R."/>
            <person name="Muthumeenakshi S."/>
            <person name="Osborne T.H."/>
            <person name="Janganan T.K."/>
            <person name="Sreenivasaprasad S."/>
        </authorList>
    </citation>
    <scope>NUCLEOTIDE SEQUENCE</scope>
    <source>
        <strain evidence="1">Conio</strain>
    </source>
</reference>
<proteinExistence type="predicted"/>
<dbReference type="PROSITE" id="PS50096">
    <property type="entry name" value="IQ"/>
    <property type="match status" value="1"/>
</dbReference>
<gene>
    <name evidence="1" type="ORF">PMIN01_07750</name>
</gene>
<keyword evidence="2" id="KW-1185">Reference proteome</keyword>
<dbReference type="AlphaFoldDB" id="A0A9P6GFT3"/>
<dbReference type="EMBL" id="WJXW01000007">
    <property type="protein sequence ID" value="KAF9734847.1"/>
    <property type="molecule type" value="Genomic_DNA"/>
</dbReference>
<accession>A0A9P6GFT3</accession>
<dbReference type="OrthoDB" id="3640311at2759"/>
<protein>
    <submittedName>
        <fullName evidence="1">Uncharacterized protein</fullName>
    </submittedName>
</protein>
<sequence length="218" mass="24129">MHVKETVTYSKVKPLPCSNPCAGGCSSFEHVLACGYAVITSEQDQVCGSNCWAMVHCPANLTVNRMAGAPFWCDACIEENIEADVEGRNIIAYQAELRGIQLRTKFQIENREAQSQAGKTYIDEKRVTLPIDRDNKPLRGYEAPKAKHPYEVGTLHAGRSFFEDIDPKPAASVRGAPLATTLYTIPQRDGRPVSWAHGFIDRLWRPSSTARNSVVLGH</sequence>
<evidence type="ECO:0000313" key="2">
    <source>
        <dbReference type="Proteomes" id="UP000756921"/>
    </source>
</evidence>
<evidence type="ECO:0000313" key="1">
    <source>
        <dbReference type="EMBL" id="KAF9734847.1"/>
    </source>
</evidence>
<dbReference type="Proteomes" id="UP000756921">
    <property type="component" value="Unassembled WGS sequence"/>
</dbReference>
<name>A0A9P6GFT3_9PLEO</name>
<organism evidence="1 2">
    <name type="scientific">Paraphaeosphaeria minitans</name>
    <dbReference type="NCBI Taxonomy" id="565426"/>
    <lineage>
        <taxon>Eukaryota</taxon>
        <taxon>Fungi</taxon>
        <taxon>Dikarya</taxon>
        <taxon>Ascomycota</taxon>
        <taxon>Pezizomycotina</taxon>
        <taxon>Dothideomycetes</taxon>
        <taxon>Pleosporomycetidae</taxon>
        <taxon>Pleosporales</taxon>
        <taxon>Massarineae</taxon>
        <taxon>Didymosphaeriaceae</taxon>
        <taxon>Paraphaeosphaeria</taxon>
    </lineage>
</organism>
<comment type="caution">
    <text evidence="1">The sequence shown here is derived from an EMBL/GenBank/DDBJ whole genome shotgun (WGS) entry which is preliminary data.</text>
</comment>